<dbReference type="InterPro" id="IPR002172">
    <property type="entry name" value="LDrepeatLR_classA_rpt"/>
</dbReference>
<evidence type="ECO:0000256" key="13">
    <source>
        <dbReference type="PROSITE-ProRule" id="PRU01172"/>
    </source>
</evidence>
<dbReference type="SMART" id="SM00159">
    <property type="entry name" value="PTX"/>
    <property type="match status" value="1"/>
</dbReference>
<organism evidence="17 18">
    <name type="scientific">Homarus americanus</name>
    <name type="common">American lobster</name>
    <dbReference type="NCBI Taxonomy" id="6706"/>
    <lineage>
        <taxon>Eukaryota</taxon>
        <taxon>Metazoa</taxon>
        <taxon>Ecdysozoa</taxon>
        <taxon>Arthropoda</taxon>
        <taxon>Crustacea</taxon>
        <taxon>Multicrustacea</taxon>
        <taxon>Malacostraca</taxon>
        <taxon>Eumalacostraca</taxon>
        <taxon>Eucarida</taxon>
        <taxon>Decapoda</taxon>
        <taxon>Pleocyemata</taxon>
        <taxon>Astacidea</taxon>
        <taxon>Nephropoidea</taxon>
        <taxon>Nephropidae</taxon>
        <taxon>Homarus</taxon>
    </lineage>
</organism>
<dbReference type="PROSITE" id="PS50068">
    <property type="entry name" value="LDLRA_2"/>
    <property type="match status" value="1"/>
</dbReference>
<dbReference type="PANTHER" id="PTHR18945">
    <property type="entry name" value="NEUROTRANSMITTER GATED ION CHANNEL"/>
    <property type="match status" value="1"/>
</dbReference>
<feature type="chain" id="PRO_5035291703" evidence="15">
    <location>
        <begin position="21"/>
        <end position="850"/>
    </location>
</feature>
<keyword evidence="7 14" id="KW-1133">Transmembrane helix</keyword>
<dbReference type="PROSITE" id="PS00236">
    <property type="entry name" value="NEUROTR_ION_CHANNEL"/>
    <property type="match status" value="1"/>
</dbReference>
<dbReference type="SUPFAM" id="SSF57424">
    <property type="entry name" value="LDL receptor-like module"/>
    <property type="match status" value="1"/>
</dbReference>
<dbReference type="Gene3D" id="2.60.120.200">
    <property type="match status" value="1"/>
</dbReference>
<dbReference type="InterPro" id="IPR006202">
    <property type="entry name" value="Neur_chan_lig-bd"/>
</dbReference>
<dbReference type="InterPro" id="IPR001759">
    <property type="entry name" value="PTX_dom"/>
</dbReference>
<feature type="transmembrane region" description="Helical" evidence="14">
    <location>
        <begin position="828"/>
        <end position="849"/>
    </location>
</feature>
<dbReference type="Pfam" id="PF00059">
    <property type="entry name" value="Lectin_C"/>
    <property type="match status" value="1"/>
</dbReference>
<protein>
    <submittedName>
        <fullName evidence="17">Gamma-aminobutyric acid receptor subunit gamma-3-like 2</fullName>
    </submittedName>
</protein>
<dbReference type="InterPro" id="IPR006028">
    <property type="entry name" value="GABAA/Glycine_rcpt"/>
</dbReference>
<dbReference type="InterPro" id="IPR038050">
    <property type="entry name" value="Neuro_actylchol_rec"/>
</dbReference>
<feature type="transmembrane region" description="Helical" evidence="14">
    <location>
        <begin position="767"/>
        <end position="786"/>
    </location>
</feature>
<dbReference type="GO" id="GO:0005230">
    <property type="term" value="F:extracellular ligand-gated monoatomic ion channel activity"/>
    <property type="evidence" value="ECO:0007669"/>
    <property type="project" value="InterPro"/>
</dbReference>
<comment type="caution">
    <text evidence="17">The sequence shown here is derived from an EMBL/GenBank/DDBJ whole genome shotgun (WGS) entry which is preliminary data.</text>
</comment>
<dbReference type="CDD" id="cd00037">
    <property type="entry name" value="CLECT"/>
    <property type="match status" value="1"/>
</dbReference>
<dbReference type="InterPro" id="IPR016187">
    <property type="entry name" value="CTDL_fold"/>
</dbReference>
<gene>
    <name evidence="17" type="primary">Gabrg3-L2</name>
    <name evidence="17" type="ORF">Hamer_G021953</name>
</gene>
<evidence type="ECO:0000256" key="4">
    <source>
        <dbReference type="ARBA" id="ARBA00022475"/>
    </source>
</evidence>
<dbReference type="InterPro" id="IPR036719">
    <property type="entry name" value="Neuro-gated_channel_TM_sf"/>
</dbReference>
<evidence type="ECO:0000256" key="2">
    <source>
        <dbReference type="ARBA" id="ARBA00004236"/>
    </source>
</evidence>
<keyword evidence="6 15" id="KW-0732">Signal</keyword>
<keyword evidence="8" id="KW-0406">Ion transport</keyword>
<dbReference type="SUPFAM" id="SSF90112">
    <property type="entry name" value="Neurotransmitter-gated ion-channel transmembrane pore"/>
    <property type="match status" value="1"/>
</dbReference>
<evidence type="ECO:0000256" key="8">
    <source>
        <dbReference type="ARBA" id="ARBA00023065"/>
    </source>
</evidence>
<keyword evidence="5 14" id="KW-0812">Transmembrane</keyword>
<dbReference type="Proteomes" id="UP000747542">
    <property type="component" value="Unassembled WGS sequence"/>
</dbReference>
<keyword evidence="10 12" id="KW-1015">Disulfide bond</keyword>
<dbReference type="PROSITE" id="PS51828">
    <property type="entry name" value="PTX_2"/>
    <property type="match status" value="1"/>
</dbReference>
<feature type="domain" description="Pentraxin (PTX)" evidence="16">
    <location>
        <begin position="147"/>
        <end position="226"/>
    </location>
</feature>
<dbReference type="GO" id="GO:0004888">
    <property type="term" value="F:transmembrane signaling receptor activity"/>
    <property type="evidence" value="ECO:0007669"/>
    <property type="project" value="InterPro"/>
</dbReference>
<keyword evidence="11" id="KW-0407">Ion channel</keyword>
<dbReference type="Gene3D" id="1.20.58.390">
    <property type="entry name" value="Neurotransmitter-gated ion-channel transmembrane domain"/>
    <property type="match status" value="1"/>
</dbReference>
<proteinExistence type="predicted"/>
<evidence type="ECO:0000313" key="18">
    <source>
        <dbReference type="Proteomes" id="UP000747542"/>
    </source>
</evidence>
<dbReference type="SUPFAM" id="SSF49899">
    <property type="entry name" value="Concanavalin A-like lectins/glucanases"/>
    <property type="match status" value="1"/>
</dbReference>
<evidence type="ECO:0000256" key="14">
    <source>
        <dbReference type="SAM" id="Phobius"/>
    </source>
</evidence>
<feature type="transmembrane region" description="Helical" evidence="14">
    <location>
        <begin position="704"/>
        <end position="726"/>
    </location>
</feature>
<evidence type="ECO:0000259" key="16">
    <source>
        <dbReference type="PROSITE" id="PS51828"/>
    </source>
</evidence>
<keyword evidence="17" id="KW-0675">Receptor</keyword>
<dbReference type="CDD" id="cd00112">
    <property type="entry name" value="LDLa"/>
    <property type="match status" value="1"/>
</dbReference>
<dbReference type="GO" id="GO:0005886">
    <property type="term" value="C:plasma membrane"/>
    <property type="evidence" value="ECO:0007669"/>
    <property type="project" value="UniProtKB-SubCell"/>
</dbReference>
<dbReference type="Gene3D" id="3.10.100.10">
    <property type="entry name" value="Mannose-Binding Protein A, subunit A"/>
    <property type="match status" value="1"/>
</dbReference>
<feature type="disulfide bond" evidence="12">
    <location>
        <begin position="470"/>
        <end position="485"/>
    </location>
</feature>
<keyword evidence="4" id="KW-1003">Cell membrane</keyword>
<comment type="caution">
    <text evidence="13">Lacks conserved residue(s) required for the propagation of feature annotation.</text>
</comment>
<dbReference type="PROSITE" id="PS01209">
    <property type="entry name" value="LDLRA_1"/>
    <property type="match status" value="1"/>
</dbReference>
<dbReference type="SMART" id="SM00192">
    <property type="entry name" value="LDLa"/>
    <property type="match status" value="1"/>
</dbReference>
<evidence type="ECO:0000256" key="12">
    <source>
        <dbReference type="PROSITE-ProRule" id="PRU00124"/>
    </source>
</evidence>
<reference evidence="17" key="1">
    <citation type="journal article" date="2021" name="Sci. Adv.">
        <title>The American lobster genome reveals insights on longevity, neural, and immune adaptations.</title>
        <authorList>
            <person name="Polinski J.M."/>
            <person name="Zimin A.V."/>
            <person name="Clark K.F."/>
            <person name="Kohn A.B."/>
            <person name="Sadowski N."/>
            <person name="Timp W."/>
            <person name="Ptitsyn A."/>
            <person name="Khanna P."/>
            <person name="Romanova D.Y."/>
            <person name="Williams P."/>
            <person name="Greenwood S.J."/>
            <person name="Moroz L.L."/>
            <person name="Walt D.R."/>
            <person name="Bodnar A.G."/>
        </authorList>
    </citation>
    <scope>NUCLEOTIDE SEQUENCE</scope>
    <source>
        <strain evidence="17">GMGI-L3</strain>
    </source>
</reference>
<dbReference type="Gene3D" id="2.70.170.10">
    <property type="entry name" value="Neurotransmitter-gated ion-channel ligand-binding domain"/>
    <property type="match status" value="1"/>
</dbReference>
<dbReference type="EMBL" id="JAHLQT010043253">
    <property type="protein sequence ID" value="KAG7154943.1"/>
    <property type="molecule type" value="Genomic_DNA"/>
</dbReference>
<comment type="subcellular location">
    <subcellularLocation>
        <location evidence="2">Cell membrane</location>
    </subcellularLocation>
    <subcellularLocation>
        <location evidence="1">Membrane</location>
        <topology evidence="1">Multi-pass membrane protein</topology>
    </subcellularLocation>
</comment>
<evidence type="ECO:0000256" key="6">
    <source>
        <dbReference type="ARBA" id="ARBA00022729"/>
    </source>
</evidence>
<dbReference type="SUPFAM" id="SSF56436">
    <property type="entry name" value="C-type lectin-like"/>
    <property type="match status" value="1"/>
</dbReference>
<evidence type="ECO:0000256" key="1">
    <source>
        <dbReference type="ARBA" id="ARBA00004141"/>
    </source>
</evidence>
<feature type="disulfide bond" evidence="12">
    <location>
        <begin position="451"/>
        <end position="463"/>
    </location>
</feature>
<dbReference type="AlphaFoldDB" id="A0A8J5MKK1"/>
<evidence type="ECO:0000256" key="9">
    <source>
        <dbReference type="ARBA" id="ARBA00023136"/>
    </source>
</evidence>
<evidence type="ECO:0000256" key="10">
    <source>
        <dbReference type="ARBA" id="ARBA00023157"/>
    </source>
</evidence>
<dbReference type="InterPro" id="IPR023415">
    <property type="entry name" value="LDLR_class-A_CS"/>
</dbReference>
<accession>A0A8J5MKK1</accession>
<keyword evidence="9 14" id="KW-0472">Membrane</keyword>
<dbReference type="InterPro" id="IPR006201">
    <property type="entry name" value="Neur_channel"/>
</dbReference>
<dbReference type="InterPro" id="IPR013320">
    <property type="entry name" value="ConA-like_dom_sf"/>
</dbReference>
<dbReference type="SUPFAM" id="SSF63712">
    <property type="entry name" value="Nicotinic receptor ligand binding domain-like"/>
    <property type="match status" value="1"/>
</dbReference>
<evidence type="ECO:0000256" key="7">
    <source>
        <dbReference type="ARBA" id="ARBA00022989"/>
    </source>
</evidence>
<evidence type="ECO:0000256" key="3">
    <source>
        <dbReference type="ARBA" id="ARBA00022448"/>
    </source>
</evidence>
<dbReference type="Pfam" id="PF02931">
    <property type="entry name" value="Neur_chan_LBD"/>
    <property type="match status" value="1"/>
</dbReference>
<evidence type="ECO:0000256" key="11">
    <source>
        <dbReference type="ARBA" id="ARBA00023303"/>
    </source>
</evidence>
<keyword evidence="3" id="KW-0813">Transport</keyword>
<dbReference type="Gene3D" id="4.10.400.10">
    <property type="entry name" value="Low-density Lipoprotein Receptor"/>
    <property type="match status" value="1"/>
</dbReference>
<evidence type="ECO:0000256" key="5">
    <source>
        <dbReference type="ARBA" id="ARBA00022692"/>
    </source>
</evidence>
<sequence length="850" mass="96871">MMSPTVILLLLLLFLAATSSTVDQPDFQRQPSLQQQDVEEAVKVYSLQRGKWWVPNDKVFLRYNFSSDAKPLDSLSLCYRIRSGQNGAVVYGWFPQGVQRVKLPWEIYPEVWYHLCYVMQESSFTLYWQGQAVHRGPSGNDWPFPMNGSLVVGQEQDTLGGGFDATQILRGDVTQVAIWERVLDAAVVHQMAKCGPQAEGSIFSSDTAQFEVFGAKEYEVKTSQLCRDEPNFVILPEGRRFETSRSLCGLLNGSLAVPTSSQHNQLLTHYLLPFRDMCVPTAPWKLWLGVIAQQGVWKNMATKKTTSYTNFSKFTNSSGFVLKCANLRDDGFWEGQFCESTFKRCAACSFNHKSVLRLRGLCFDTELETQFRVEGSEKSRPFFRGYYGLLITWDLESRRWQVADPVKNVTLMWATGIGSDDYPLGRRKWELLTDICGITAGQVIPVSLSECSDGYFMCSSGECIAYHSRCNFRYDCQDQSDEVDCYMVQVIGEFQRQMPPTGLQGTVLLLTPELTLSRITSVDDLNMAVTLEFQLTITWEDDRLKFKHLRKLKNGTILTDNDAKKVWRPVSQLMNLDSGQMNLLGQSILVRTATDVILPGFNDVDMDMVYPGSANKLSILQRYSARVTCDFQLYTYPFDIHLCNIGLQLPPEYDGYVRFAGNGAKIFYTGPQILAMYSVKNHIIASADGNQFIMNFELHRRQGVILLTTFVPSGLLLLVSWSTLFVKLEALNVRAVMSLTTLLVLYTLFANISRSLPNTASIKLIDVWFFFIIFVLFTNIVVHIFVSNETVEKRETKIFVQNQSQEHVNNLPKSTQTRKLMSLRYYRAVILPLVVVLFNIIFWLTVFLWY</sequence>
<dbReference type="InterPro" id="IPR016186">
    <property type="entry name" value="C-type_lectin-like/link_sf"/>
</dbReference>
<evidence type="ECO:0000256" key="15">
    <source>
        <dbReference type="SAM" id="SignalP"/>
    </source>
</evidence>
<keyword evidence="18" id="KW-1185">Reference proteome</keyword>
<feature type="disulfide bond" evidence="12">
    <location>
        <begin position="458"/>
        <end position="476"/>
    </location>
</feature>
<evidence type="ECO:0000313" key="17">
    <source>
        <dbReference type="EMBL" id="KAG7154943.1"/>
    </source>
</evidence>
<feature type="signal peptide" evidence="15">
    <location>
        <begin position="1"/>
        <end position="20"/>
    </location>
</feature>
<dbReference type="PRINTS" id="PR00253">
    <property type="entry name" value="GABAARECEPTR"/>
</dbReference>
<dbReference type="InterPro" id="IPR018000">
    <property type="entry name" value="Neurotransmitter_ion_chnl_CS"/>
</dbReference>
<dbReference type="InterPro" id="IPR036055">
    <property type="entry name" value="LDL_receptor-like_sf"/>
</dbReference>
<dbReference type="Pfam" id="PF00354">
    <property type="entry name" value="Pentaxin"/>
    <property type="match status" value="1"/>
</dbReference>
<feature type="transmembrane region" description="Helical" evidence="14">
    <location>
        <begin position="733"/>
        <end position="752"/>
    </location>
</feature>
<dbReference type="InterPro" id="IPR036734">
    <property type="entry name" value="Neur_chan_lig-bd_sf"/>
</dbReference>
<name>A0A8J5MKK1_HOMAM</name>
<dbReference type="InterPro" id="IPR001304">
    <property type="entry name" value="C-type_lectin-like"/>
</dbReference>
<dbReference type="Pfam" id="PF00057">
    <property type="entry name" value="Ldl_recept_a"/>
    <property type="match status" value="1"/>
</dbReference>